<sequence length="46" mass="4953">MGDTVIIKKPSTKGEGFDSLSMRTLVADIHQPPANKGMAHARKFGI</sequence>
<comment type="caution">
    <text evidence="1">The sequence shown here is derived from an EMBL/GenBank/DDBJ whole genome shotgun (WGS) entry which is preliminary data.</text>
</comment>
<gene>
    <name evidence="1" type="ORF">CCACVL1_22165</name>
</gene>
<protein>
    <submittedName>
        <fullName evidence="1">Uncharacterized protein</fullName>
    </submittedName>
</protein>
<dbReference type="EMBL" id="AWWV01012857">
    <property type="protein sequence ID" value="OMO63936.1"/>
    <property type="molecule type" value="Genomic_DNA"/>
</dbReference>
<evidence type="ECO:0000313" key="1">
    <source>
        <dbReference type="EMBL" id="OMO63936.1"/>
    </source>
</evidence>
<evidence type="ECO:0000313" key="2">
    <source>
        <dbReference type="Proteomes" id="UP000188268"/>
    </source>
</evidence>
<reference evidence="1 2" key="1">
    <citation type="submission" date="2013-09" db="EMBL/GenBank/DDBJ databases">
        <title>Corchorus capsularis genome sequencing.</title>
        <authorList>
            <person name="Alam M."/>
            <person name="Haque M.S."/>
            <person name="Islam M.S."/>
            <person name="Emdad E.M."/>
            <person name="Islam M.M."/>
            <person name="Ahmed B."/>
            <person name="Halim A."/>
            <person name="Hossen Q.M.M."/>
            <person name="Hossain M.Z."/>
            <person name="Ahmed R."/>
            <person name="Khan M.M."/>
            <person name="Islam R."/>
            <person name="Rashid M.M."/>
            <person name="Khan S.A."/>
            <person name="Rahman M.S."/>
            <person name="Alam M."/>
        </authorList>
    </citation>
    <scope>NUCLEOTIDE SEQUENCE [LARGE SCALE GENOMIC DNA]</scope>
    <source>
        <strain evidence="2">cv. CVL-1</strain>
        <tissue evidence="1">Whole seedling</tissue>
    </source>
</reference>
<organism evidence="1 2">
    <name type="scientific">Corchorus capsularis</name>
    <name type="common">Jute</name>
    <dbReference type="NCBI Taxonomy" id="210143"/>
    <lineage>
        <taxon>Eukaryota</taxon>
        <taxon>Viridiplantae</taxon>
        <taxon>Streptophyta</taxon>
        <taxon>Embryophyta</taxon>
        <taxon>Tracheophyta</taxon>
        <taxon>Spermatophyta</taxon>
        <taxon>Magnoliopsida</taxon>
        <taxon>eudicotyledons</taxon>
        <taxon>Gunneridae</taxon>
        <taxon>Pentapetalae</taxon>
        <taxon>rosids</taxon>
        <taxon>malvids</taxon>
        <taxon>Malvales</taxon>
        <taxon>Malvaceae</taxon>
        <taxon>Grewioideae</taxon>
        <taxon>Apeibeae</taxon>
        <taxon>Corchorus</taxon>
    </lineage>
</organism>
<dbReference type="OrthoDB" id="10472002at2759"/>
<keyword evidence="2" id="KW-1185">Reference proteome</keyword>
<dbReference type="Gramene" id="OMO63936">
    <property type="protein sequence ID" value="OMO63936"/>
    <property type="gene ID" value="CCACVL1_22165"/>
</dbReference>
<name>A0A1R3H112_COCAP</name>
<proteinExistence type="predicted"/>
<dbReference type="Proteomes" id="UP000188268">
    <property type="component" value="Unassembled WGS sequence"/>
</dbReference>
<accession>A0A1R3H112</accession>
<dbReference type="AlphaFoldDB" id="A0A1R3H112"/>